<name>A0A0L7KZ58_OPEBR</name>
<evidence type="ECO:0000313" key="7">
    <source>
        <dbReference type="Proteomes" id="UP000037510"/>
    </source>
</evidence>
<feature type="compositionally biased region" description="Pro residues" evidence="5">
    <location>
        <begin position="1"/>
        <end position="14"/>
    </location>
</feature>
<dbReference type="GO" id="GO:0005739">
    <property type="term" value="C:mitochondrion"/>
    <property type="evidence" value="ECO:0007669"/>
    <property type="project" value="TreeGrafter"/>
</dbReference>
<dbReference type="EC" id="1.1.5.3" evidence="1"/>
<dbReference type="Gene3D" id="3.50.50.60">
    <property type="entry name" value="FAD/NAD(P)-binding domain"/>
    <property type="match status" value="1"/>
</dbReference>
<sequence>MDPPLPEPPDPPDPTITMDTCEPRQDELTGKEWDVKAKCIINATGPFTDSIRKMDDQQVKDICCPSSGVHIVLPGYYRYTLRYGILFWGILVRHKSEMHHQRDRALHGQHS</sequence>
<dbReference type="InterPro" id="IPR000447">
    <property type="entry name" value="G3P_DH_FAD-dep"/>
</dbReference>
<dbReference type="Proteomes" id="UP000037510">
    <property type="component" value="Unassembled WGS sequence"/>
</dbReference>
<protein>
    <recommendedName>
        <fullName evidence="1">glycerol-3-phosphate dehydrogenase</fullName>
        <ecNumber evidence="1">1.1.5.3</ecNumber>
    </recommendedName>
</protein>
<comment type="caution">
    <text evidence="6">The sequence shown here is derived from an EMBL/GenBank/DDBJ whole genome shotgun (WGS) entry which is preliminary data.</text>
</comment>
<feature type="region of interest" description="Disordered" evidence="5">
    <location>
        <begin position="1"/>
        <end position="21"/>
    </location>
</feature>
<evidence type="ECO:0000256" key="3">
    <source>
        <dbReference type="ARBA" id="ARBA00022827"/>
    </source>
</evidence>
<dbReference type="GO" id="GO:0004368">
    <property type="term" value="F:glycerol-3-phosphate dehydrogenase (quinone) activity"/>
    <property type="evidence" value="ECO:0007669"/>
    <property type="project" value="UniProtKB-EC"/>
</dbReference>
<evidence type="ECO:0000256" key="4">
    <source>
        <dbReference type="ARBA" id="ARBA00023002"/>
    </source>
</evidence>
<keyword evidence="4" id="KW-0560">Oxidoreductase</keyword>
<evidence type="ECO:0000256" key="2">
    <source>
        <dbReference type="ARBA" id="ARBA00022630"/>
    </source>
</evidence>
<reference evidence="6 7" key="1">
    <citation type="journal article" date="2015" name="Genome Biol. Evol.">
        <title>The genome of winter moth (Operophtera brumata) provides a genomic perspective on sexual dimorphism and phenology.</title>
        <authorList>
            <person name="Derks M.F."/>
            <person name="Smit S."/>
            <person name="Salis L."/>
            <person name="Schijlen E."/>
            <person name="Bossers A."/>
            <person name="Mateman C."/>
            <person name="Pijl A.S."/>
            <person name="de Ridder D."/>
            <person name="Groenen M.A."/>
            <person name="Visser M.E."/>
            <person name="Megens H.J."/>
        </authorList>
    </citation>
    <scope>NUCLEOTIDE SEQUENCE [LARGE SCALE GENOMIC DNA]</scope>
    <source>
        <strain evidence="6">WM2013NL</strain>
        <tissue evidence="6">Head and thorax</tissue>
    </source>
</reference>
<evidence type="ECO:0000313" key="6">
    <source>
        <dbReference type="EMBL" id="KOB68548.1"/>
    </source>
</evidence>
<dbReference type="PANTHER" id="PTHR11985:SF15">
    <property type="entry name" value="GLYCEROL-3-PHOSPHATE DEHYDROGENASE, MITOCHONDRIAL"/>
    <property type="match status" value="1"/>
</dbReference>
<accession>A0A0L7KZ58</accession>
<gene>
    <name evidence="6" type="ORF">OBRU01_18081</name>
</gene>
<keyword evidence="2" id="KW-0285">Flavoprotein</keyword>
<dbReference type="STRING" id="104452.A0A0L7KZ58"/>
<evidence type="ECO:0000256" key="1">
    <source>
        <dbReference type="ARBA" id="ARBA00013029"/>
    </source>
</evidence>
<organism evidence="6 7">
    <name type="scientific">Operophtera brumata</name>
    <name type="common">Winter moth</name>
    <name type="synonym">Phalaena brumata</name>
    <dbReference type="NCBI Taxonomy" id="104452"/>
    <lineage>
        <taxon>Eukaryota</taxon>
        <taxon>Metazoa</taxon>
        <taxon>Ecdysozoa</taxon>
        <taxon>Arthropoda</taxon>
        <taxon>Hexapoda</taxon>
        <taxon>Insecta</taxon>
        <taxon>Pterygota</taxon>
        <taxon>Neoptera</taxon>
        <taxon>Endopterygota</taxon>
        <taxon>Lepidoptera</taxon>
        <taxon>Glossata</taxon>
        <taxon>Ditrysia</taxon>
        <taxon>Geometroidea</taxon>
        <taxon>Geometridae</taxon>
        <taxon>Larentiinae</taxon>
        <taxon>Operophtera</taxon>
    </lineage>
</organism>
<keyword evidence="7" id="KW-1185">Reference proteome</keyword>
<evidence type="ECO:0000256" key="5">
    <source>
        <dbReference type="SAM" id="MobiDB-lite"/>
    </source>
</evidence>
<proteinExistence type="predicted"/>
<dbReference type="EMBL" id="JTDY01004131">
    <property type="protein sequence ID" value="KOB68548.1"/>
    <property type="molecule type" value="Genomic_DNA"/>
</dbReference>
<dbReference type="Gene3D" id="3.30.9.10">
    <property type="entry name" value="D-Amino Acid Oxidase, subunit A, domain 2"/>
    <property type="match status" value="1"/>
</dbReference>
<keyword evidence="3" id="KW-0274">FAD</keyword>
<dbReference type="AlphaFoldDB" id="A0A0L7KZ58"/>
<dbReference type="GO" id="GO:0006072">
    <property type="term" value="P:glycerol-3-phosphate metabolic process"/>
    <property type="evidence" value="ECO:0007669"/>
    <property type="project" value="InterPro"/>
</dbReference>
<dbReference type="PANTHER" id="PTHR11985">
    <property type="entry name" value="GLYCEROL-3-PHOSPHATE DEHYDROGENASE"/>
    <property type="match status" value="1"/>
</dbReference>
<dbReference type="InterPro" id="IPR036188">
    <property type="entry name" value="FAD/NAD-bd_sf"/>
</dbReference>